<name>A0AAD1RFW3_PELCU</name>
<dbReference type="Proteomes" id="UP001295444">
    <property type="component" value="Chromosome 02"/>
</dbReference>
<dbReference type="PANTHER" id="PTHR31635:SF196">
    <property type="entry name" value="REVERSE TRANSCRIPTASE DOMAIN-CONTAINING PROTEIN-RELATED"/>
    <property type="match status" value="1"/>
</dbReference>
<dbReference type="PANTHER" id="PTHR31635">
    <property type="entry name" value="REVERSE TRANSCRIPTASE DOMAIN-CONTAINING PROTEIN-RELATED"/>
    <property type="match status" value="1"/>
</dbReference>
<evidence type="ECO:0000313" key="1">
    <source>
        <dbReference type="EMBL" id="CAH2252635.1"/>
    </source>
</evidence>
<sequence>AAQYLADITLPRVSDDQYQALIQPITVQEIINTIKPLPPGKSPGADGLSNAYYKKFGDLLAPQLLKVYQQTAAT</sequence>
<proteinExistence type="predicted"/>
<keyword evidence="2" id="KW-1185">Reference proteome</keyword>
<reference evidence="1" key="1">
    <citation type="submission" date="2022-03" db="EMBL/GenBank/DDBJ databases">
        <authorList>
            <person name="Alioto T."/>
            <person name="Alioto T."/>
            <person name="Gomez Garrido J."/>
        </authorList>
    </citation>
    <scope>NUCLEOTIDE SEQUENCE</scope>
</reference>
<protein>
    <submittedName>
        <fullName evidence="1">DUF1725 domain-containing</fullName>
    </submittedName>
</protein>
<feature type="non-terminal residue" evidence="1">
    <location>
        <position position="1"/>
    </location>
</feature>
<accession>A0AAD1RFW3</accession>
<gene>
    <name evidence="1" type="ORF">PECUL_23A050271</name>
</gene>
<feature type="non-terminal residue" evidence="1">
    <location>
        <position position="74"/>
    </location>
</feature>
<dbReference type="AlphaFoldDB" id="A0AAD1RFW3"/>
<dbReference type="EMBL" id="OW240913">
    <property type="protein sequence ID" value="CAH2252635.1"/>
    <property type="molecule type" value="Genomic_DNA"/>
</dbReference>
<evidence type="ECO:0000313" key="2">
    <source>
        <dbReference type="Proteomes" id="UP001295444"/>
    </source>
</evidence>
<organism evidence="1 2">
    <name type="scientific">Pelobates cultripes</name>
    <name type="common">Western spadefoot toad</name>
    <dbReference type="NCBI Taxonomy" id="61616"/>
    <lineage>
        <taxon>Eukaryota</taxon>
        <taxon>Metazoa</taxon>
        <taxon>Chordata</taxon>
        <taxon>Craniata</taxon>
        <taxon>Vertebrata</taxon>
        <taxon>Euteleostomi</taxon>
        <taxon>Amphibia</taxon>
        <taxon>Batrachia</taxon>
        <taxon>Anura</taxon>
        <taxon>Pelobatoidea</taxon>
        <taxon>Pelobatidae</taxon>
        <taxon>Pelobates</taxon>
    </lineage>
</organism>